<feature type="region of interest" description="Disordered" evidence="7">
    <location>
        <begin position="1111"/>
        <end position="1258"/>
    </location>
</feature>
<feature type="compositionally biased region" description="Polar residues" evidence="7">
    <location>
        <begin position="1247"/>
        <end position="1258"/>
    </location>
</feature>
<organism evidence="9 10">
    <name type="scientific">Candidatus Mesenet longicola</name>
    <dbReference type="NCBI Taxonomy" id="1892558"/>
    <lineage>
        <taxon>Bacteria</taxon>
        <taxon>Pseudomonadati</taxon>
        <taxon>Pseudomonadota</taxon>
        <taxon>Alphaproteobacteria</taxon>
        <taxon>Rickettsiales</taxon>
        <taxon>Anaplasmataceae</taxon>
        <taxon>Candidatus Mesenet</taxon>
    </lineage>
</organism>
<evidence type="ECO:0000256" key="8">
    <source>
        <dbReference type="SAM" id="Phobius"/>
    </source>
</evidence>
<dbReference type="EMBL" id="BNGU01000020">
    <property type="protein sequence ID" value="GHM59592.1"/>
    <property type="molecule type" value="Genomic_DNA"/>
</dbReference>
<evidence type="ECO:0000256" key="4">
    <source>
        <dbReference type="ARBA" id="ARBA00022729"/>
    </source>
</evidence>
<keyword evidence="5 8" id="KW-1133">Transmembrane helix</keyword>
<feature type="compositionally biased region" description="Polar residues" evidence="7">
    <location>
        <begin position="1140"/>
        <end position="1157"/>
    </location>
</feature>
<dbReference type="GO" id="GO:0030255">
    <property type="term" value="P:protein secretion by the type IV secretion system"/>
    <property type="evidence" value="ECO:0007669"/>
    <property type="project" value="InterPro"/>
</dbReference>
<accession>A0A8J3MQI6</accession>
<dbReference type="InterPro" id="IPR007688">
    <property type="entry name" value="Conjugal_tfr_TrbL/VirB6"/>
</dbReference>
<keyword evidence="10" id="KW-1185">Reference proteome</keyword>
<feature type="compositionally biased region" description="Basic and acidic residues" evidence="7">
    <location>
        <begin position="1198"/>
        <end position="1232"/>
    </location>
</feature>
<protein>
    <recommendedName>
        <fullName evidence="11">Type IV secretion system protein</fullName>
    </recommendedName>
</protein>
<evidence type="ECO:0000256" key="1">
    <source>
        <dbReference type="ARBA" id="ARBA00004651"/>
    </source>
</evidence>
<comment type="subcellular location">
    <subcellularLocation>
        <location evidence="1">Cell membrane</location>
        <topology evidence="1">Multi-pass membrane protein</topology>
    </subcellularLocation>
</comment>
<gene>
    <name evidence="9" type="ORF">sL5_05850</name>
</gene>
<dbReference type="GO" id="GO:0005886">
    <property type="term" value="C:plasma membrane"/>
    <property type="evidence" value="ECO:0007669"/>
    <property type="project" value="UniProtKB-SubCell"/>
</dbReference>
<feature type="transmembrane region" description="Helical" evidence="8">
    <location>
        <begin position="29"/>
        <end position="49"/>
    </location>
</feature>
<feature type="transmembrane region" description="Helical" evidence="8">
    <location>
        <begin position="757"/>
        <end position="777"/>
    </location>
</feature>
<name>A0A8J3MQI6_9RICK</name>
<proteinExistence type="inferred from homology"/>
<evidence type="ECO:0000256" key="5">
    <source>
        <dbReference type="ARBA" id="ARBA00022989"/>
    </source>
</evidence>
<feature type="transmembrane region" description="Helical" evidence="8">
    <location>
        <begin position="342"/>
        <end position="363"/>
    </location>
</feature>
<evidence type="ECO:0000256" key="2">
    <source>
        <dbReference type="ARBA" id="ARBA00007802"/>
    </source>
</evidence>
<evidence type="ECO:0000256" key="3">
    <source>
        <dbReference type="ARBA" id="ARBA00022692"/>
    </source>
</evidence>
<comment type="caution">
    <text evidence="9">The sequence shown here is derived from an EMBL/GenBank/DDBJ whole genome shotgun (WGS) entry which is preliminary data.</text>
</comment>
<dbReference type="Pfam" id="PF04610">
    <property type="entry name" value="TrbL"/>
    <property type="match status" value="1"/>
</dbReference>
<evidence type="ECO:0000256" key="7">
    <source>
        <dbReference type="SAM" id="MobiDB-lite"/>
    </source>
</evidence>
<keyword evidence="4" id="KW-0732">Signal</keyword>
<evidence type="ECO:0000256" key="6">
    <source>
        <dbReference type="ARBA" id="ARBA00023136"/>
    </source>
</evidence>
<sequence>MVTSQMKYQVIENLVNNKMKECLSYIVKFINNGYSFFLLRVLLILVLLLEIGCEPISPFPRCISADNFGLEAVTASAYYPKDSEAFKAKDGENTAVFSPNQVVRWVDTGLVTNGEPIKVRTNGMWTSWAKSNKKYTPAAGIITLSDTENGKDKPIHQSIIPLDRICGPYSIKDSTIPGCSGNKCQYIDESLKDDIKKGAYGAPCWFRNGYGAYLLLKRDGDPDPNDNVDIMRSPRSPVVHLGYKSADEGGSGAFSSIEHPIKDASCQNVELQPGWKVYIKILDRYYWDNAGGYAFEFISGVRQERGLMIFETIRKKVKEILITQGGEAIFKRIVENNSYKNLVHSLLVLFLMISALLYILGMIQQPMPDFLVRALKISLVLMLISPNSWQFFYDNFLSLFINGTDAIIGMINGHSGMRSYNQEAPFAFLDYMIRDKIFSPIVWGIKMRALIVSDFLGIFGVLFIIVIVLIYVFLCIYAFAIYLAGLIGISLLIALMPIFFVGILFSKLKPLFDGWLTQCISFSLQSIMIFTLLSLFGSLIMNTYYRLLGFTVCYNKWMEVKLPPIPKKSLYDWTPGQKYVPKVINIFGKSNACDSLNCSYDSVSRFTFTGGGAVIPVPPEYTEKDFRYIDYPYFDPDITGNKNPDGISVQENSRFTELANLLNSLMALPTVNGDAIARLVEDIKSEIKRLGLGNSSQFSQIEDSQNNNIPSNYGQLQYDVKSALISLIGSDITDPTPKEELEKQYDYSIIKKIRKGYLIIWEELLILLLLAFLISLMRSFVTNVGSSLGGGSHMSTMLSGVWDGFFHPYSGGVGGKIGQFFSELKHSFWQDKIGGGIEKIGDAVANTVKRTPILGTAVKFTSEVTDAITTPDSADAMIVPDPAKFKFQKKFNKQLKKLTYYRAVVGSHLSYSGFDALKHLGKYTVDKISGEKETELWKDVKLQHNHFMQKLREEILGPEKDKLSPYLPPKDPADEESPFPRITNISGLDDENVDRDIDDVERSIASDEDISRDVRRSQDFVQHEVSLDEDKARLNDDIDVRGVLHVDERSIDNDIQHPTTSGEDIGRNAVQDFDQHEIRLNEDRNLELREDRNNELNRDIHNQLLREKMDQYNEGTSDSRLELRTGDSDYPDYTSEEISRGTTSDIATDETTLSDVDYQTDQDNESLSPQEEVEVPRDDSQFQTSAYKENLEELEESYSDKGEIQSVIQDHKTPQDESLQKISEADSYKEIEPNIADDDNLQDSEISENMPQTDSQSLKNLVAEDYINSEQLYVDDKLENNEQELLQSNDQTVVDQKSSSEQKKGITTKEKLDELKKGQNKRKEIEVLQDKIKQIKEQQEDNRDES</sequence>
<evidence type="ECO:0000313" key="9">
    <source>
        <dbReference type="EMBL" id="GHM59592.1"/>
    </source>
</evidence>
<evidence type="ECO:0008006" key="11">
    <source>
        <dbReference type="Google" id="ProtNLM"/>
    </source>
</evidence>
<feature type="compositionally biased region" description="Polar residues" evidence="7">
    <location>
        <begin position="1283"/>
        <end position="1297"/>
    </location>
</feature>
<dbReference type="Proteomes" id="UP000637906">
    <property type="component" value="Unassembled WGS sequence"/>
</dbReference>
<feature type="transmembrane region" description="Helical" evidence="8">
    <location>
        <begin position="455"/>
        <end position="474"/>
    </location>
</feature>
<comment type="similarity">
    <text evidence="2">Belongs to the TrbL/VirB6 family.</text>
</comment>
<feature type="transmembrane region" description="Helical" evidence="8">
    <location>
        <begin position="370"/>
        <end position="389"/>
    </location>
</feature>
<keyword evidence="3 8" id="KW-0812">Transmembrane</keyword>
<evidence type="ECO:0000313" key="10">
    <source>
        <dbReference type="Proteomes" id="UP000637906"/>
    </source>
</evidence>
<reference evidence="9 10" key="1">
    <citation type="journal article" date="2021" name="Microb. Ecol.">
        <title>Candidatus Mesenet longicola: Novel Endosymbionts of Brontispa longissima that Induce Cytoplasmic Incompatibility.</title>
        <authorList>
            <person name="Takano S."/>
            <person name="Gotoh Y."/>
            <person name="Hayashi T."/>
        </authorList>
    </citation>
    <scope>NUCLEOTIDE SEQUENCE [LARGE SCALE GENOMIC DNA]</scope>
    <source>
        <strain evidence="9">L5</strain>
    </source>
</reference>
<feature type="region of interest" description="Disordered" evidence="7">
    <location>
        <begin position="1051"/>
        <end position="1070"/>
    </location>
</feature>
<feature type="region of interest" description="Disordered" evidence="7">
    <location>
        <begin position="1278"/>
        <end position="1323"/>
    </location>
</feature>
<feature type="compositionally biased region" description="Basic and acidic residues" evidence="7">
    <location>
        <begin position="1111"/>
        <end position="1127"/>
    </location>
</feature>
<feature type="compositionally biased region" description="Acidic residues" evidence="7">
    <location>
        <begin position="1235"/>
        <end position="1246"/>
    </location>
</feature>
<feature type="region of interest" description="Disordered" evidence="7">
    <location>
        <begin position="959"/>
        <end position="991"/>
    </location>
</feature>
<feature type="transmembrane region" description="Helical" evidence="8">
    <location>
        <begin position="481"/>
        <end position="503"/>
    </location>
</feature>
<keyword evidence="6 8" id="KW-0472">Membrane</keyword>
<feature type="compositionally biased region" description="Basic and acidic residues" evidence="7">
    <location>
        <begin position="1298"/>
        <end position="1323"/>
    </location>
</feature>